<keyword evidence="1" id="KW-1133">Transmembrane helix</keyword>
<evidence type="ECO:0000256" key="1">
    <source>
        <dbReference type="SAM" id="Phobius"/>
    </source>
</evidence>
<dbReference type="RefSeq" id="WP_156031521.1">
    <property type="nucleotide sequence ID" value="NZ_AP021853.1"/>
</dbReference>
<protein>
    <submittedName>
        <fullName evidence="2">Uncharacterized protein</fullName>
    </submittedName>
</protein>
<evidence type="ECO:0000313" key="2">
    <source>
        <dbReference type="EMBL" id="BBN98481.1"/>
    </source>
</evidence>
<sequence length="55" mass="6305">MDDERLKAIEAKLSAVEKELHELNEAKQRPRFASNTIWALIPIVAIIMWGLQGLF</sequence>
<organism evidence="2 3">
    <name type="scientific">Sporolactobacillus terrae</name>
    <dbReference type="NCBI Taxonomy" id="269673"/>
    <lineage>
        <taxon>Bacteria</taxon>
        <taxon>Bacillati</taxon>
        <taxon>Bacillota</taxon>
        <taxon>Bacilli</taxon>
        <taxon>Bacillales</taxon>
        <taxon>Sporolactobacillaceae</taxon>
        <taxon>Sporolactobacillus</taxon>
    </lineage>
</organism>
<name>A0A5K7WUX0_9BACL</name>
<feature type="transmembrane region" description="Helical" evidence="1">
    <location>
        <begin position="32"/>
        <end position="51"/>
    </location>
</feature>
<proteinExistence type="predicted"/>
<dbReference type="EMBL" id="AP021853">
    <property type="protein sequence ID" value="BBN98481.1"/>
    <property type="molecule type" value="Genomic_DNA"/>
</dbReference>
<accession>A0A5K7WUX0</accession>
<keyword evidence="1" id="KW-0472">Membrane</keyword>
<dbReference type="AlphaFoldDB" id="A0A5K7WUX0"/>
<dbReference type="Proteomes" id="UP000326951">
    <property type="component" value="Chromosome"/>
</dbReference>
<gene>
    <name evidence="2" type="ORF">St703_11860</name>
</gene>
<keyword evidence="1" id="KW-0812">Transmembrane</keyword>
<reference evidence="2 3" key="1">
    <citation type="submission" date="2019-09" db="EMBL/GenBank/DDBJ databases">
        <title>Complete genome sequence of Sporolactobacillus terrae 70-3.</title>
        <authorList>
            <person name="Tanaka N."/>
            <person name="Shiwa Y."/>
            <person name="Fujita N."/>
            <person name="Tanasupawat S."/>
        </authorList>
    </citation>
    <scope>NUCLEOTIDE SEQUENCE [LARGE SCALE GENOMIC DNA]</scope>
    <source>
        <strain evidence="2 3">70-3</strain>
    </source>
</reference>
<evidence type="ECO:0000313" key="3">
    <source>
        <dbReference type="Proteomes" id="UP000326951"/>
    </source>
</evidence>